<sequence>MANRPMCLASCIHLLFQATQNLQRPNGTTARLPHVPPCRQSASSEGAAPEYALRRGHACKVKQSLTWQAQTHHIHTSWELQL</sequence>
<reference evidence="1 2" key="1">
    <citation type="journal article" date="2018" name="Front. Microbiol.">
        <title>Genome-Wide Analysis of Corynespora cassiicola Leaf Fall Disease Putative Effectors.</title>
        <authorList>
            <person name="Lopez D."/>
            <person name="Ribeiro S."/>
            <person name="Label P."/>
            <person name="Fumanal B."/>
            <person name="Venisse J.S."/>
            <person name="Kohler A."/>
            <person name="de Oliveira R.R."/>
            <person name="Labutti K."/>
            <person name="Lipzen A."/>
            <person name="Lail K."/>
            <person name="Bauer D."/>
            <person name="Ohm R.A."/>
            <person name="Barry K.W."/>
            <person name="Spatafora J."/>
            <person name="Grigoriev I.V."/>
            <person name="Martin F.M."/>
            <person name="Pujade-Renaud V."/>
        </authorList>
    </citation>
    <scope>NUCLEOTIDE SEQUENCE [LARGE SCALE GENOMIC DNA]</scope>
    <source>
        <strain evidence="1 2">Philippines</strain>
    </source>
</reference>
<proteinExistence type="predicted"/>
<name>A0A2T2NA35_CORCC</name>
<evidence type="ECO:0000313" key="1">
    <source>
        <dbReference type="EMBL" id="PSN62312.1"/>
    </source>
</evidence>
<dbReference type="Proteomes" id="UP000240883">
    <property type="component" value="Unassembled WGS sequence"/>
</dbReference>
<dbReference type="AlphaFoldDB" id="A0A2T2NA35"/>
<evidence type="ECO:0000313" key="2">
    <source>
        <dbReference type="Proteomes" id="UP000240883"/>
    </source>
</evidence>
<keyword evidence="2" id="KW-1185">Reference proteome</keyword>
<protein>
    <submittedName>
        <fullName evidence="1">Uncharacterized protein</fullName>
    </submittedName>
</protein>
<organism evidence="1 2">
    <name type="scientific">Corynespora cassiicola Philippines</name>
    <dbReference type="NCBI Taxonomy" id="1448308"/>
    <lineage>
        <taxon>Eukaryota</taxon>
        <taxon>Fungi</taxon>
        <taxon>Dikarya</taxon>
        <taxon>Ascomycota</taxon>
        <taxon>Pezizomycotina</taxon>
        <taxon>Dothideomycetes</taxon>
        <taxon>Pleosporomycetidae</taxon>
        <taxon>Pleosporales</taxon>
        <taxon>Corynesporascaceae</taxon>
        <taxon>Corynespora</taxon>
    </lineage>
</organism>
<gene>
    <name evidence="1" type="ORF">BS50DRAFT_142356</name>
</gene>
<accession>A0A2T2NA35</accession>
<dbReference type="EMBL" id="KZ678142">
    <property type="protein sequence ID" value="PSN62312.1"/>
    <property type="molecule type" value="Genomic_DNA"/>
</dbReference>